<accession>A0A832ZGY8</accession>
<keyword evidence="1" id="KW-0812">Transmembrane</keyword>
<organism evidence="2 3">
    <name type="scientific">Thermococcus paralvinellae</name>
    <dbReference type="NCBI Taxonomy" id="582419"/>
    <lineage>
        <taxon>Archaea</taxon>
        <taxon>Methanobacteriati</taxon>
        <taxon>Methanobacteriota</taxon>
        <taxon>Thermococci</taxon>
        <taxon>Thermococcales</taxon>
        <taxon>Thermococcaceae</taxon>
        <taxon>Thermococcus</taxon>
    </lineage>
</organism>
<keyword evidence="1" id="KW-1133">Transmembrane helix</keyword>
<dbReference type="EMBL" id="DQUR01000172">
    <property type="protein sequence ID" value="HIP89292.1"/>
    <property type="molecule type" value="Genomic_DNA"/>
</dbReference>
<feature type="transmembrane region" description="Helical" evidence="1">
    <location>
        <begin position="7"/>
        <end position="27"/>
    </location>
</feature>
<proteinExistence type="predicted"/>
<protein>
    <submittedName>
        <fullName evidence="2">Uncharacterized protein</fullName>
    </submittedName>
</protein>
<name>A0A832ZGY8_9EURY</name>
<dbReference type="AlphaFoldDB" id="A0A832ZGY8"/>
<keyword evidence="1" id="KW-0472">Membrane</keyword>
<feature type="transmembrane region" description="Helical" evidence="1">
    <location>
        <begin position="82"/>
        <end position="98"/>
    </location>
</feature>
<feature type="transmembrane region" description="Helical" evidence="1">
    <location>
        <begin position="33"/>
        <end position="52"/>
    </location>
</feature>
<evidence type="ECO:0000313" key="2">
    <source>
        <dbReference type="EMBL" id="HIP89292.1"/>
    </source>
</evidence>
<comment type="caution">
    <text evidence="2">The sequence shown here is derived from an EMBL/GenBank/DDBJ whole genome shotgun (WGS) entry which is preliminary data.</text>
</comment>
<sequence>MKPKPVLILFFLLMGVYFYGLGLLSIADRFTFLGFWIVGSVHLMLAFGVYLGRELAISISIYVALLDFLFGLLWVIVGLTASSFVLATLSALALFLLLDEDIRMELKA</sequence>
<dbReference type="Proteomes" id="UP000653692">
    <property type="component" value="Unassembled WGS sequence"/>
</dbReference>
<evidence type="ECO:0000313" key="3">
    <source>
        <dbReference type="Proteomes" id="UP000653692"/>
    </source>
</evidence>
<reference evidence="2" key="1">
    <citation type="journal article" date="2020" name="ISME J.">
        <title>Gammaproteobacteria mediating utilization of methyl-, sulfur- and petroleum organic compounds in deep ocean hydrothermal plumes.</title>
        <authorList>
            <person name="Zhou Z."/>
            <person name="Liu Y."/>
            <person name="Pan J."/>
            <person name="Cron B.R."/>
            <person name="Toner B.M."/>
            <person name="Anantharaman K."/>
            <person name="Breier J.A."/>
            <person name="Dick G.J."/>
            <person name="Li M."/>
        </authorList>
    </citation>
    <scope>NUCLEOTIDE SEQUENCE</scope>
    <source>
        <strain evidence="2">SZUA-1476</strain>
    </source>
</reference>
<gene>
    <name evidence="2" type="ORF">EYH24_05045</name>
</gene>
<feature type="transmembrane region" description="Helical" evidence="1">
    <location>
        <begin position="59"/>
        <end position="76"/>
    </location>
</feature>
<evidence type="ECO:0000256" key="1">
    <source>
        <dbReference type="SAM" id="Phobius"/>
    </source>
</evidence>